<protein>
    <submittedName>
        <fullName evidence="3">FAA hydrolase family protein</fullName>
    </submittedName>
</protein>
<comment type="caution">
    <text evidence="3">The sequence shown here is derived from an EMBL/GenBank/DDBJ whole genome shotgun (WGS) entry which is preliminary data.</text>
</comment>
<dbReference type="Gene3D" id="3.90.850.10">
    <property type="entry name" value="Fumarylacetoacetase-like, C-terminal domain"/>
    <property type="match status" value="1"/>
</dbReference>
<dbReference type="GO" id="GO:0046872">
    <property type="term" value="F:metal ion binding"/>
    <property type="evidence" value="ECO:0007669"/>
    <property type="project" value="UniProtKB-KW"/>
</dbReference>
<dbReference type="PANTHER" id="PTHR11820">
    <property type="entry name" value="ACYLPYRUVASE"/>
    <property type="match status" value="1"/>
</dbReference>
<dbReference type="AlphaFoldDB" id="A0A4Z0F952"/>
<dbReference type="Pfam" id="PF01557">
    <property type="entry name" value="FAA_hydrolase"/>
    <property type="match status" value="1"/>
</dbReference>
<dbReference type="RefSeq" id="WP_135282349.1">
    <property type="nucleotide sequence ID" value="NZ_SRIO01000014.1"/>
</dbReference>
<dbReference type="PANTHER" id="PTHR11820:SF90">
    <property type="entry name" value="FLUTATHIONE S-TRANSFERASE"/>
    <property type="match status" value="1"/>
</dbReference>
<sequence>MKLVLAPAPTVTIPVRSGGLFPVRQIYCVGRNYADHAREMGGDPDREPPFFFMKPAWSVVPSGAVLPYPPATSDLQPEVELVVALGGGGRNIPEIDAHDCILGYAVGLDMTRRDLQHMAKQHGRPWDLGKSFEGAAPIGALTPVAACGHLESGAIALEVNGAARQSGNLDQMIWTAPQIIAALSRLVGLHPGDLIFTGTPAGVGPVGRGDRLEATIAGLEPLAITLG</sequence>
<dbReference type="Proteomes" id="UP000297890">
    <property type="component" value="Unassembled WGS sequence"/>
</dbReference>
<keyword evidence="1" id="KW-0479">Metal-binding</keyword>
<evidence type="ECO:0000256" key="1">
    <source>
        <dbReference type="ARBA" id="ARBA00022723"/>
    </source>
</evidence>
<evidence type="ECO:0000313" key="4">
    <source>
        <dbReference type="Proteomes" id="UP000297890"/>
    </source>
</evidence>
<feature type="domain" description="Fumarylacetoacetase-like C-terminal" evidence="2">
    <location>
        <begin position="25"/>
        <end position="223"/>
    </location>
</feature>
<dbReference type="InterPro" id="IPR036663">
    <property type="entry name" value="Fumarylacetoacetase_C_sf"/>
</dbReference>
<dbReference type="EMBL" id="SRIO01000014">
    <property type="protein sequence ID" value="TFZ81871.1"/>
    <property type="molecule type" value="Genomic_DNA"/>
</dbReference>
<dbReference type="OrthoDB" id="9805307at2"/>
<keyword evidence="4" id="KW-1185">Reference proteome</keyword>
<dbReference type="InterPro" id="IPR011234">
    <property type="entry name" value="Fumarylacetoacetase-like_C"/>
</dbReference>
<proteinExistence type="predicted"/>
<dbReference type="GO" id="GO:0018773">
    <property type="term" value="F:acetylpyruvate hydrolase activity"/>
    <property type="evidence" value="ECO:0007669"/>
    <property type="project" value="TreeGrafter"/>
</dbReference>
<dbReference type="SUPFAM" id="SSF56529">
    <property type="entry name" value="FAH"/>
    <property type="match status" value="1"/>
</dbReference>
<name>A0A4Z0F952_9GAMM</name>
<accession>A0A4Z0F952</accession>
<gene>
    <name evidence="3" type="ORF">E4680_10405</name>
</gene>
<evidence type="ECO:0000259" key="2">
    <source>
        <dbReference type="Pfam" id="PF01557"/>
    </source>
</evidence>
<evidence type="ECO:0000313" key="3">
    <source>
        <dbReference type="EMBL" id="TFZ81871.1"/>
    </source>
</evidence>
<organism evidence="3 4">
    <name type="scientific">Candidatus Macondimonas diazotrophica</name>
    <dbReference type="NCBI Taxonomy" id="2305248"/>
    <lineage>
        <taxon>Bacteria</taxon>
        <taxon>Pseudomonadati</taxon>
        <taxon>Pseudomonadota</taxon>
        <taxon>Gammaproteobacteria</taxon>
        <taxon>Chromatiales</taxon>
        <taxon>Ectothiorhodospiraceae</taxon>
        <taxon>Candidatus Macondimonas</taxon>
    </lineage>
</organism>
<reference evidence="3 4" key="1">
    <citation type="journal article" date="2019" name="ISME J.">
        <title>Candidatus Macondimonas diazotrophica, a novel gammaproteobacterial genus dominating crude-oil-contaminated coastal sediments.</title>
        <authorList>
            <person name="Karthikeyan S."/>
            <person name="Konstantinidis K."/>
        </authorList>
    </citation>
    <scope>NUCLEOTIDE SEQUENCE [LARGE SCALE GENOMIC DNA]</scope>
    <source>
        <strain evidence="3 4">KTK01</strain>
    </source>
</reference>
<keyword evidence="3" id="KW-0378">Hydrolase</keyword>